<evidence type="ECO:0000313" key="3">
    <source>
        <dbReference type="EMBL" id="OEJ98487.1"/>
    </source>
</evidence>
<protein>
    <recommendedName>
        <fullName evidence="2">Secretion system C-terminal sorting domain-containing protein</fullName>
    </recommendedName>
</protein>
<evidence type="ECO:0000256" key="1">
    <source>
        <dbReference type="ARBA" id="ARBA00022729"/>
    </source>
</evidence>
<keyword evidence="4" id="KW-1185">Reference proteome</keyword>
<sequence>MNSQGLSPGDIAFIGYNTDASITSNDNFSFITLTNIPANEVIYFTEEGWNNTTNSWAGTSEGHITYTAPASGVACGTIININESSPSSFTVTGGGTATLSSGTSWSLTGGDQVIAYQALAPEPATTPTFIAGVHGDDGDGSPTTLDPTTKWNTAITIPLGTARSELPSGLTNGTNCVSLFPAVGTEVDNAKYTGTLTGTPATILAEINDYTNWTNSNTTVFAITPSDYTANITCLPACSNPDAPTLTYSPSTVCTGSTATITISGSLNDATAWHIYTGSCGGTSIGSTASGTFAVTPTAPSTTYFIRGEGGCVTPDSCGSVSIAVTALDDASFSYDAASYCVDAADPTPTITGLTGGAFSSTPAGLSINASTGVIDVSASTPNTYTVTYTTAGTCTNTDNVSVTINALDDASFSYGAASYCIDTTDPTPTITGLTGGAFSSEPAGLSINASTGVIDVSASTPNTYTVTYTTAGTCTNTANVSVTINALDDASFSYGAASYCIDTTDPTPTITGLTGGAFSSAPTGLSINASTGVIDVSASTPNTYTVTYTTAGTCPNTDNVSVTINALDNASFSYGAASYCIDTTDPTPTITGLTGGAFSSAPAGLSINASTGVIDVLASTPNTYTVTYTTAGTCTNTANVSVTITSVDTSTILNNATITSNSTGATYQWLDCDDSMSIITGETSQSYTATVNGNYAVQVTKNGCTGISSCVEITSLGIINNSFSDEFVVSPNPTNGNLSVQFGKTQKNITIRLLSITGQLIKKAYFLNSNIIPLEIKQSSGIYFLEISDDKGNRSLLKLIKQ</sequence>
<dbReference type="EMBL" id="MDJD01000054">
    <property type="protein sequence ID" value="OEJ98487.1"/>
    <property type="molecule type" value="Genomic_DNA"/>
</dbReference>
<accession>A0A1E5SH89</accession>
<dbReference type="AlphaFoldDB" id="A0A1E5SH89"/>
<dbReference type="NCBIfam" id="TIGR04183">
    <property type="entry name" value="Por_Secre_tail"/>
    <property type="match status" value="1"/>
</dbReference>
<reference evidence="3 4" key="1">
    <citation type="submission" date="2016-05" db="EMBL/GenBank/DDBJ databases">
        <title>Draft Genome Sequence of Algibacter sp. Strain SK-16 Isolated from the Surface Water of Aburatsubo Inlet.</title>
        <authorList>
            <person name="Wong S.-K."/>
            <person name="Yoshizawa S."/>
            <person name="Nakajima Y."/>
            <person name="Ogura Y."/>
            <person name="Tetsuya H."/>
            <person name="Hamasaki K."/>
        </authorList>
    </citation>
    <scope>NUCLEOTIDE SEQUENCE [LARGE SCALE GENOMIC DNA]</scope>
    <source>
        <strain evidence="3 4">SK-16</strain>
    </source>
</reference>
<evidence type="ECO:0000259" key="2">
    <source>
        <dbReference type="Pfam" id="PF18962"/>
    </source>
</evidence>
<organism evidence="3 4">
    <name type="scientific">Flavivirga aquatica</name>
    <dbReference type="NCBI Taxonomy" id="1849968"/>
    <lineage>
        <taxon>Bacteria</taxon>
        <taxon>Pseudomonadati</taxon>
        <taxon>Bacteroidota</taxon>
        <taxon>Flavobacteriia</taxon>
        <taxon>Flavobacteriales</taxon>
        <taxon>Flavobacteriaceae</taxon>
        <taxon>Flavivirga</taxon>
    </lineage>
</organism>
<gene>
    <name evidence="3" type="ORF">A8C32_04545</name>
</gene>
<keyword evidence="1" id="KW-0732">Signal</keyword>
<evidence type="ECO:0000313" key="4">
    <source>
        <dbReference type="Proteomes" id="UP000095713"/>
    </source>
</evidence>
<proteinExistence type="predicted"/>
<dbReference type="Pfam" id="PF18962">
    <property type="entry name" value="Por_Secre_tail"/>
    <property type="match status" value="1"/>
</dbReference>
<name>A0A1E5SH89_9FLAO</name>
<feature type="domain" description="Secretion system C-terminal sorting" evidence="2">
    <location>
        <begin position="731"/>
        <end position="799"/>
    </location>
</feature>
<comment type="caution">
    <text evidence="3">The sequence shown here is derived from an EMBL/GenBank/DDBJ whole genome shotgun (WGS) entry which is preliminary data.</text>
</comment>
<dbReference type="InterPro" id="IPR026444">
    <property type="entry name" value="Secre_tail"/>
</dbReference>
<dbReference type="Proteomes" id="UP000095713">
    <property type="component" value="Unassembled WGS sequence"/>
</dbReference>
<dbReference type="STRING" id="1849968.A8C32_04545"/>